<proteinExistence type="predicted"/>
<dbReference type="AlphaFoldDB" id="A0A9P6KG47"/>
<protein>
    <recommendedName>
        <fullName evidence="3">EF-hand domain-containing protein</fullName>
    </recommendedName>
</protein>
<dbReference type="Gene3D" id="1.10.238.10">
    <property type="entry name" value="EF-hand"/>
    <property type="match status" value="1"/>
</dbReference>
<dbReference type="PROSITE" id="PS50222">
    <property type="entry name" value="EF_HAND_2"/>
    <property type="match status" value="2"/>
</dbReference>
<dbReference type="InterPro" id="IPR002048">
    <property type="entry name" value="EF_hand_dom"/>
</dbReference>
<evidence type="ECO:0000256" key="1">
    <source>
        <dbReference type="ARBA" id="ARBA00022737"/>
    </source>
</evidence>
<keyword evidence="5" id="KW-1185">Reference proteome</keyword>
<reference evidence="4" key="1">
    <citation type="journal article" date="2020" name="Fungal Divers.">
        <title>Resolving the Mortierellaceae phylogeny through synthesis of multi-gene phylogenetics and phylogenomics.</title>
        <authorList>
            <person name="Vandepol N."/>
            <person name="Liber J."/>
            <person name="Desiro A."/>
            <person name="Na H."/>
            <person name="Kennedy M."/>
            <person name="Barry K."/>
            <person name="Grigoriev I.V."/>
            <person name="Miller A.N."/>
            <person name="O'Donnell K."/>
            <person name="Stajich J.E."/>
            <person name="Bonito G."/>
        </authorList>
    </citation>
    <scope>NUCLEOTIDE SEQUENCE</scope>
    <source>
        <strain evidence="4">KOD1015</strain>
    </source>
</reference>
<dbReference type="Pfam" id="PF13499">
    <property type="entry name" value="EF-hand_7"/>
    <property type="match status" value="1"/>
</dbReference>
<dbReference type="InterPro" id="IPR011992">
    <property type="entry name" value="EF-hand-dom_pair"/>
</dbReference>
<dbReference type="Proteomes" id="UP000780801">
    <property type="component" value="Unassembled WGS sequence"/>
</dbReference>
<dbReference type="GO" id="GO:0005509">
    <property type="term" value="F:calcium ion binding"/>
    <property type="evidence" value="ECO:0007669"/>
    <property type="project" value="InterPro"/>
</dbReference>
<keyword evidence="1" id="KW-0677">Repeat</keyword>
<dbReference type="PANTHER" id="PTHR23050">
    <property type="entry name" value="CALCIUM BINDING PROTEIN"/>
    <property type="match status" value="1"/>
</dbReference>
<dbReference type="PROSITE" id="PS00018">
    <property type="entry name" value="EF_HAND_1"/>
    <property type="match status" value="1"/>
</dbReference>
<dbReference type="EMBL" id="JAABOA010000628">
    <property type="protein sequence ID" value="KAF9583676.1"/>
    <property type="molecule type" value="Genomic_DNA"/>
</dbReference>
<evidence type="ECO:0000256" key="2">
    <source>
        <dbReference type="ARBA" id="ARBA00022837"/>
    </source>
</evidence>
<dbReference type="SMART" id="SM00054">
    <property type="entry name" value="EFh"/>
    <property type="match status" value="2"/>
</dbReference>
<dbReference type="SUPFAM" id="SSF47473">
    <property type="entry name" value="EF-hand"/>
    <property type="match status" value="1"/>
</dbReference>
<feature type="domain" description="EF-hand" evidence="3">
    <location>
        <begin position="3"/>
        <end position="38"/>
    </location>
</feature>
<dbReference type="FunFam" id="1.10.238.10:FF:000003">
    <property type="entry name" value="Calmodulin A"/>
    <property type="match status" value="1"/>
</dbReference>
<dbReference type="OrthoDB" id="26525at2759"/>
<dbReference type="CDD" id="cd00051">
    <property type="entry name" value="EFh"/>
    <property type="match status" value="1"/>
</dbReference>
<comment type="caution">
    <text evidence="4">The sequence shown here is derived from an EMBL/GenBank/DDBJ whole genome shotgun (WGS) entry which is preliminary data.</text>
</comment>
<dbReference type="InterPro" id="IPR018247">
    <property type="entry name" value="EF_Hand_1_Ca_BS"/>
</dbReference>
<evidence type="ECO:0000313" key="4">
    <source>
        <dbReference type="EMBL" id="KAF9583676.1"/>
    </source>
</evidence>
<feature type="domain" description="EF-hand" evidence="3">
    <location>
        <begin position="39"/>
        <end position="71"/>
    </location>
</feature>
<dbReference type="InterPro" id="IPR050145">
    <property type="entry name" value="Centrin_CML-like"/>
</dbReference>
<evidence type="ECO:0000313" key="5">
    <source>
        <dbReference type="Proteomes" id="UP000780801"/>
    </source>
</evidence>
<accession>A0A9P6KG47</accession>
<gene>
    <name evidence="4" type="ORF">BGW38_008880</name>
</gene>
<sequence length="71" mass="8187">MDNIHATTQDLFDHYDRDKNGTINVSELRAVFQDMNRDVSDEEINGVISEMDLEKDGELNIDEFVELLSIL</sequence>
<organism evidence="4 5">
    <name type="scientific">Lunasporangiospora selenospora</name>
    <dbReference type="NCBI Taxonomy" id="979761"/>
    <lineage>
        <taxon>Eukaryota</taxon>
        <taxon>Fungi</taxon>
        <taxon>Fungi incertae sedis</taxon>
        <taxon>Mucoromycota</taxon>
        <taxon>Mortierellomycotina</taxon>
        <taxon>Mortierellomycetes</taxon>
        <taxon>Mortierellales</taxon>
        <taxon>Mortierellaceae</taxon>
        <taxon>Lunasporangiospora</taxon>
    </lineage>
</organism>
<name>A0A9P6KG47_9FUNG</name>
<evidence type="ECO:0000259" key="3">
    <source>
        <dbReference type="PROSITE" id="PS50222"/>
    </source>
</evidence>
<keyword evidence="2" id="KW-0106">Calcium</keyword>